<organism evidence="10 11">
    <name type="scientific">Phialemonium atrogriseum</name>
    <dbReference type="NCBI Taxonomy" id="1093897"/>
    <lineage>
        <taxon>Eukaryota</taxon>
        <taxon>Fungi</taxon>
        <taxon>Dikarya</taxon>
        <taxon>Ascomycota</taxon>
        <taxon>Pezizomycotina</taxon>
        <taxon>Sordariomycetes</taxon>
        <taxon>Sordariomycetidae</taxon>
        <taxon>Cephalothecales</taxon>
        <taxon>Cephalothecaceae</taxon>
        <taxon>Phialemonium</taxon>
    </lineage>
</organism>
<keyword evidence="2" id="KW-0479">Metal-binding</keyword>
<evidence type="ECO:0000313" key="10">
    <source>
        <dbReference type="EMBL" id="KAK1767714.1"/>
    </source>
</evidence>
<evidence type="ECO:0000256" key="7">
    <source>
        <dbReference type="ARBA" id="ARBA00023242"/>
    </source>
</evidence>
<dbReference type="PROSITE" id="PS01119">
    <property type="entry name" value="COPPER_FIST_1"/>
    <property type="match status" value="1"/>
</dbReference>
<dbReference type="PRINTS" id="PR00617">
    <property type="entry name" value="COPPERFIST"/>
</dbReference>
<feature type="region of interest" description="Disordered" evidence="8">
    <location>
        <begin position="76"/>
        <end position="120"/>
    </location>
</feature>
<keyword evidence="3" id="KW-0862">Zinc</keyword>
<evidence type="ECO:0000256" key="3">
    <source>
        <dbReference type="ARBA" id="ARBA00022833"/>
    </source>
</evidence>
<keyword evidence="11" id="KW-1185">Reference proteome</keyword>
<dbReference type="GO" id="GO:0045944">
    <property type="term" value="P:positive regulation of transcription by RNA polymerase II"/>
    <property type="evidence" value="ECO:0007669"/>
    <property type="project" value="TreeGrafter"/>
</dbReference>
<dbReference type="InterPro" id="IPR051763">
    <property type="entry name" value="Copper_Homeo_Regul"/>
</dbReference>
<comment type="caution">
    <text evidence="10">The sequence shown here is derived from an EMBL/GenBank/DDBJ whole genome shotgun (WGS) entry which is preliminary data.</text>
</comment>
<dbReference type="PROSITE" id="PS50073">
    <property type="entry name" value="COPPER_FIST_2"/>
    <property type="match status" value="1"/>
</dbReference>
<feature type="region of interest" description="Disordered" evidence="8">
    <location>
        <begin position="206"/>
        <end position="275"/>
    </location>
</feature>
<keyword evidence="4" id="KW-0186">Copper</keyword>
<proteinExistence type="predicted"/>
<feature type="region of interest" description="Disordered" evidence="8">
    <location>
        <begin position="408"/>
        <end position="463"/>
    </location>
</feature>
<feature type="compositionally biased region" description="Low complexity" evidence="8">
    <location>
        <begin position="214"/>
        <end position="233"/>
    </location>
</feature>
<dbReference type="GeneID" id="85313109"/>
<dbReference type="AlphaFoldDB" id="A0AAJ0FMD2"/>
<dbReference type="PANTHER" id="PTHR28088:SF9">
    <property type="entry name" value="TRANSCRIPTION FACTOR GRISEA, PUTATIVE (AFU_ORTHOLOGUE AFUA_1G13190)-RELATED"/>
    <property type="match status" value="1"/>
</dbReference>
<name>A0AAJ0FMD2_9PEZI</name>
<gene>
    <name evidence="10" type="ORF">QBC33DRAFT_55891</name>
</gene>
<keyword evidence="5" id="KW-0805">Transcription regulation</keyword>
<dbReference type="Proteomes" id="UP001244011">
    <property type="component" value="Unassembled WGS sequence"/>
</dbReference>
<dbReference type="PANTHER" id="PTHR28088">
    <property type="entry name" value="TRANSCRIPTIONAL ACTIVATOR HAA1-RELATED"/>
    <property type="match status" value="1"/>
</dbReference>
<dbReference type="FunFam" id="3.90.430.10:FF:000001">
    <property type="entry name" value="Copper fist DNA-binding protein"/>
    <property type="match status" value="1"/>
</dbReference>
<dbReference type="InterPro" id="IPR001083">
    <property type="entry name" value="Cu_fist_DNA-bd_dom"/>
</dbReference>
<dbReference type="RefSeq" id="XP_060283927.1">
    <property type="nucleotide sequence ID" value="XM_060429922.1"/>
</dbReference>
<protein>
    <recommendedName>
        <fullName evidence="9">Copper-fist domain-containing protein</fullName>
    </recommendedName>
</protein>
<evidence type="ECO:0000256" key="1">
    <source>
        <dbReference type="ARBA" id="ARBA00004123"/>
    </source>
</evidence>
<feature type="compositionally biased region" description="Polar residues" evidence="8">
    <location>
        <begin position="102"/>
        <end position="113"/>
    </location>
</feature>
<evidence type="ECO:0000256" key="5">
    <source>
        <dbReference type="ARBA" id="ARBA00023015"/>
    </source>
</evidence>
<dbReference type="SMART" id="SM00412">
    <property type="entry name" value="Cu_FIST"/>
    <property type="match status" value="1"/>
</dbReference>
<accession>A0AAJ0FMD2</accession>
<evidence type="ECO:0000256" key="6">
    <source>
        <dbReference type="ARBA" id="ARBA00023163"/>
    </source>
</evidence>
<sequence length="522" mass="55083">MPLINGQKMACAPCIRGHRSTKCNHAAERVMVPVRKPGRPLSTCPCAPGRPCACGGVKVAIPRKQKCHCGPGADAVEDEVKSETPTAEPPLSPTRPIYRVQKNGSGPRQNGNRKLSFDPVNLDRVDPSSINILNQYRNLEAKSLSITSSDLPAQVQVPAGFRPGFAPPPLPTNGFDNVNNVGYGAPSHYGVPELHQMAQSPVLTTGKSEIETRPSQPQASSSAQSPTSPASGSGRTPRTSSFPYAVAPKTHEPAPRSCCCAPKDDSPEIRTPPMAPQHVAQSNGTFIPPFPPPQMAMKHQQYGLPFPQPGIFTYPANYGSWSHPVNQAMWTRMQHLQPNTVPYPNVPNVVPVTTNGSGPVLGTSHECNCGPGCQCVGCLAHPFNHEMLQYVGGAWDYDIDVSQTEGYGSNVGSNGNSNGISNGSSNGNPGANTSARGQAQTQKPEPGSPAQAPTPSDASVCSDDQALSTSDYFFVNLPLFPGADAEGDSCGGNQALCPCGDDCQCDGCVVHNTRPLDHFGPP</sequence>
<evidence type="ECO:0000256" key="4">
    <source>
        <dbReference type="ARBA" id="ARBA00023008"/>
    </source>
</evidence>
<dbReference type="GO" id="GO:0000981">
    <property type="term" value="F:DNA-binding transcription factor activity, RNA polymerase II-specific"/>
    <property type="evidence" value="ECO:0007669"/>
    <property type="project" value="TreeGrafter"/>
</dbReference>
<dbReference type="EMBL" id="MU839007">
    <property type="protein sequence ID" value="KAK1767714.1"/>
    <property type="molecule type" value="Genomic_DNA"/>
</dbReference>
<evidence type="ECO:0000259" key="9">
    <source>
        <dbReference type="PROSITE" id="PS50073"/>
    </source>
</evidence>
<feature type="compositionally biased region" description="Low complexity" evidence="8">
    <location>
        <begin position="408"/>
        <end position="434"/>
    </location>
</feature>
<comment type="subcellular location">
    <subcellularLocation>
        <location evidence="1">Nucleus</location>
    </subcellularLocation>
</comment>
<dbReference type="Gene3D" id="3.90.430.10">
    <property type="entry name" value="Copper fist DNA-binding domain"/>
    <property type="match status" value="1"/>
</dbReference>
<dbReference type="InterPro" id="IPR036395">
    <property type="entry name" value="Cu_fist_DNA-bd_dom_sf"/>
</dbReference>
<dbReference type="GO" id="GO:0000978">
    <property type="term" value="F:RNA polymerase II cis-regulatory region sequence-specific DNA binding"/>
    <property type="evidence" value="ECO:0007669"/>
    <property type="project" value="TreeGrafter"/>
</dbReference>
<dbReference type="GO" id="GO:0005634">
    <property type="term" value="C:nucleus"/>
    <property type="evidence" value="ECO:0007669"/>
    <property type="project" value="UniProtKB-SubCell"/>
</dbReference>
<dbReference type="Pfam" id="PF00649">
    <property type="entry name" value="Copper-fist"/>
    <property type="match status" value="1"/>
</dbReference>
<feature type="domain" description="Copper-fist" evidence="9">
    <location>
        <begin position="1"/>
        <end position="41"/>
    </location>
</feature>
<keyword evidence="6" id="KW-0804">Transcription</keyword>
<dbReference type="SMART" id="SM01090">
    <property type="entry name" value="Copper-fist"/>
    <property type="match status" value="1"/>
</dbReference>
<evidence type="ECO:0000256" key="8">
    <source>
        <dbReference type="SAM" id="MobiDB-lite"/>
    </source>
</evidence>
<evidence type="ECO:0000313" key="11">
    <source>
        <dbReference type="Proteomes" id="UP001244011"/>
    </source>
</evidence>
<dbReference type="GO" id="GO:0006878">
    <property type="term" value="P:intracellular copper ion homeostasis"/>
    <property type="evidence" value="ECO:0007669"/>
    <property type="project" value="TreeGrafter"/>
</dbReference>
<dbReference type="GO" id="GO:0005507">
    <property type="term" value="F:copper ion binding"/>
    <property type="evidence" value="ECO:0007669"/>
    <property type="project" value="InterPro"/>
</dbReference>
<evidence type="ECO:0000256" key="2">
    <source>
        <dbReference type="ARBA" id="ARBA00022723"/>
    </source>
</evidence>
<keyword evidence="7" id="KW-0539">Nucleus</keyword>
<dbReference type="SUPFAM" id="SSF57879">
    <property type="entry name" value="Zinc domain conserved in yeast copper-regulated transcription factors"/>
    <property type="match status" value="1"/>
</dbReference>
<reference evidence="10" key="1">
    <citation type="submission" date="2023-06" db="EMBL/GenBank/DDBJ databases">
        <title>Genome-scale phylogeny and comparative genomics of the fungal order Sordariales.</title>
        <authorList>
            <consortium name="Lawrence Berkeley National Laboratory"/>
            <person name="Hensen N."/>
            <person name="Bonometti L."/>
            <person name="Westerberg I."/>
            <person name="Brannstrom I.O."/>
            <person name="Guillou S."/>
            <person name="Cros-Aarteil S."/>
            <person name="Calhoun S."/>
            <person name="Haridas S."/>
            <person name="Kuo A."/>
            <person name="Mondo S."/>
            <person name="Pangilinan J."/>
            <person name="Riley R."/>
            <person name="Labutti K."/>
            <person name="Andreopoulos B."/>
            <person name="Lipzen A."/>
            <person name="Chen C."/>
            <person name="Yanf M."/>
            <person name="Daum C."/>
            <person name="Ng V."/>
            <person name="Clum A."/>
            <person name="Steindorff A."/>
            <person name="Ohm R."/>
            <person name="Martin F."/>
            <person name="Silar P."/>
            <person name="Natvig D."/>
            <person name="Lalanne C."/>
            <person name="Gautier V."/>
            <person name="Ament-Velasquez S.L."/>
            <person name="Kruys A."/>
            <person name="Hutchinson M.I."/>
            <person name="Powell A.J."/>
            <person name="Barry K."/>
            <person name="Miller A.N."/>
            <person name="Grigoriev I.V."/>
            <person name="Debuchy R."/>
            <person name="Gladieux P."/>
            <person name="Thoren M.H."/>
            <person name="Johannesson H."/>
        </authorList>
    </citation>
    <scope>NUCLEOTIDE SEQUENCE</scope>
    <source>
        <strain evidence="10">8032-3</strain>
    </source>
</reference>
<dbReference type="GO" id="GO:0006879">
    <property type="term" value="P:intracellular iron ion homeostasis"/>
    <property type="evidence" value="ECO:0007669"/>
    <property type="project" value="TreeGrafter"/>
</dbReference>